<dbReference type="InterPro" id="IPR026367">
    <property type="entry name" value="FxsC_C"/>
</dbReference>
<evidence type="ECO:0000313" key="2">
    <source>
        <dbReference type="EMBL" id="GHH82770.1"/>
    </source>
</evidence>
<reference evidence="2" key="1">
    <citation type="journal article" date="2014" name="Int. J. Syst. Evol. Microbiol.">
        <title>Complete genome sequence of Corynebacterium casei LMG S-19264T (=DSM 44701T), isolated from a smear-ripened cheese.</title>
        <authorList>
            <consortium name="US DOE Joint Genome Institute (JGI-PGF)"/>
            <person name="Walter F."/>
            <person name="Albersmeier A."/>
            <person name="Kalinowski J."/>
            <person name="Ruckert C."/>
        </authorList>
    </citation>
    <scope>NUCLEOTIDE SEQUENCE</scope>
    <source>
        <strain evidence="2">CGMCC 4.7403</strain>
    </source>
</reference>
<dbReference type="NCBIfam" id="TIGR04276">
    <property type="entry name" value="FxsC_Cterm"/>
    <property type="match status" value="1"/>
</dbReference>
<evidence type="ECO:0000313" key="3">
    <source>
        <dbReference type="Proteomes" id="UP000603227"/>
    </source>
</evidence>
<dbReference type="InterPro" id="IPR035897">
    <property type="entry name" value="Toll_tir_struct_dom_sf"/>
</dbReference>
<protein>
    <recommendedName>
        <fullName evidence="1">TIR domain-containing protein</fullName>
    </recommendedName>
</protein>
<dbReference type="Proteomes" id="UP000603227">
    <property type="component" value="Unassembled WGS sequence"/>
</dbReference>
<dbReference type="SUPFAM" id="SSF52200">
    <property type="entry name" value="Toll/Interleukin receptor TIR domain"/>
    <property type="match status" value="1"/>
</dbReference>
<accession>A0A919GF17</accession>
<dbReference type="EMBL" id="BNAT01000002">
    <property type="protein sequence ID" value="GHH82770.1"/>
    <property type="molecule type" value="Genomic_DNA"/>
</dbReference>
<dbReference type="NCBIfam" id="NF040588">
    <property type="entry name" value="FxsC_Nterm"/>
    <property type="match status" value="1"/>
</dbReference>
<name>A0A919GF17_9ACTN</name>
<organism evidence="2 3">
    <name type="scientific">Streptomyces capitiformicae</name>
    <dbReference type="NCBI Taxonomy" id="2014920"/>
    <lineage>
        <taxon>Bacteria</taxon>
        <taxon>Bacillati</taxon>
        <taxon>Actinomycetota</taxon>
        <taxon>Actinomycetes</taxon>
        <taxon>Kitasatosporales</taxon>
        <taxon>Streptomycetaceae</taxon>
        <taxon>Streptomyces</taxon>
    </lineage>
</organism>
<feature type="domain" description="TIR" evidence="1">
    <location>
        <begin position="68"/>
        <end position="200"/>
    </location>
</feature>
<dbReference type="InterPro" id="IPR047603">
    <property type="entry name" value="FxsC_N"/>
</dbReference>
<evidence type="ECO:0000259" key="1">
    <source>
        <dbReference type="Pfam" id="PF13676"/>
    </source>
</evidence>
<sequence>MLGATVSSFPVDQAYLTAPWRDHTAETSVFVLFRTGLVASYTGVPVTERRGAYVQGAGLGRGGSSPYFFLSYAHTPNHDSGGADPNIWVRKLYDGLCEHIMELTDLPRGAKVGFLDQGMAVGTKWTDELSVNLARCKVFVPLYSPRYFISEQCGREWWAFSQRQVNQRARGGAQRENAIIPALWVPVEPAQMPQVARDLQFNHATFGQDYADEGFYGLTKLRYLQDEYERAVYRLAKQIVRVAKETDLDEGQISKDYESQPAAFGSKEHPPEFDISVLACTRSELPPGRRPDYYGDRPHDWNPYHPEATLPLGDHAADLVRTMDYKVNVEVLDDSTRMLQGMTAQAPGLMLLDRWALQSKRGKELMGRLCGEKRPWISVMAPRHKDDIVSAEKEQELDELTYRTLISRMADRAGHYSANGSLRDLNAFGTELQRAVSSAVYYYWEHRKTYPPEGPPSEPPRLRGPDLG</sequence>
<reference evidence="2" key="2">
    <citation type="submission" date="2020-09" db="EMBL/GenBank/DDBJ databases">
        <authorList>
            <person name="Sun Q."/>
            <person name="Zhou Y."/>
        </authorList>
    </citation>
    <scope>NUCLEOTIDE SEQUENCE</scope>
    <source>
        <strain evidence="2">CGMCC 4.7403</strain>
    </source>
</reference>
<proteinExistence type="predicted"/>
<dbReference type="Pfam" id="PF13676">
    <property type="entry name" value="TIR_2"/>
    <property type="match status" value="1"/>
</dbReference>
<dbReference type="GO" id="GO:0007165">
    <property type="term" value="P:signal transduction"/>
    <property type="evidence" value="ECO:0007669"/>
    <property type="project" value="InterPro"/>
</dbReference>
<dbReference type="InterPro" id="IPR000157">
    <property type="entry name" value="TIR_dom"/>
</dbReference>
<keyword evidence="3" id="KW-1185">Reference proteome</keyword>
<comment type="caution">
    <text evidence="2">The sequence shown here is derived from an EMBL/GenBank/DDBJ whole genome shotgun (WGS) entry which is preliminary data.</text>
</comment>
<dbReference type="Gene3D" id="3.40.50.10140">
    <property type="entry name" value="Toll/interleukin-1 receptor homology (TIR) domain"/>
    <property type="match status" value="1"/>
</dbReference>
<gene>
    <name evidence="2" type="ORF">GCM10017771_07870</name>
</gene>
<dbReference type="AlphaFoldDB" id="A0A919GF17"/>